<evidence type="ECO:0008006" key="3">
    <source>
        <dbReference type="Google" id="ProtNLM"/>
    </source>
</evidence>
<gene>
    <name evidence="1" type="ORF">BN159_0451</name>
</gene>
<evidence type="ECO:0000313" key="2">
    <source>
        <dbReference type="Proteomes" id="UP000008043"/>
    </source>
</evidence>
<name>K4QVJ9_STRDJ</name>
<dbReference type="eggNOG" id="COG3328">
    <property type="taxonomic scope" value="Bacteria"/>
</dbReference>
<dbReference type="EMBL" id="HE971709">
    <property type="protein sequence ID" value="CCK24830.1"/>
    <property type="molecule type" value="Genomic_DNA"/>
</dbReference>
<dbReference type="PATRIC" id="fig|1214101.3.peg.454"/>
<dbReference type="KEGG" id="sdv:BN159_0451"/>
<sequence length="80" mass="8475">MLSVVNDDSSTESGSLIDEIVREGARRMLAAGLEAEVNQYIAELAAETDGAGRRLVVRNGRHRPRSVATAAGPVELTARA</sequence>
<dbReference type="Proteomes" id="UP000008043">
    <property type="component" value="Chromosome"/>
</dbReference>
<protein>
    <recommendedName>
        <fullName evidence="3">Transposase</fullName>
    </recommendedName>
</protein>
<dbReference type="AlphaFoldDB" id="K4QVJ9"/>
<proteinExistence type="predicted"/>
<keyword evidence="2" id="KW-1185">Reference proteome</keyword>
<dbReference type="HOGENOM" id="CLU_2588107_0_0_11"/>
<evidence type="ECO:0000313" key="1">
    <source>
        <dbReference type="EMBL" id="CCK24830.1"/>
    </source>
</evidence>
<reference evidence="1 2" key="1">
    <citation type="journal article" date="2012" name="J. Bacteriol.">
        <title>Genome sequence of the bacterium Streptomyces davawensis JCM 4913 and heterologous production of the unique antibiotic roseoflavin.</title>
        <authorList>
            <person name="Jankowitsch F."/>
            <person name="Schwarz J."/>
            <person name="Ruckert C."/>
            <person name="Gust B."/>
            <person name="Szczepanowski R."/>
            <person name="Blom J."/>
            <person name="Pelzer S."/>
            <person name="Kalinowski J."/>
            <person name="Mack M."/>
        </authorList>
    </citation>
    <scope>NUCLEOTIDE SEQUENCE [LARGE SCALE GENOMIC DNA]</scope>
    <source>
        <strain evidence="2">DSM 101723 / JCM 4913 / KCC S-0913 / 768</strain>
    </source>
</reference>
<organism evidence="1 2">
    <name type="scientific">Streptomyces davaonensis (strain DSM 101723 / JCM 4913 / KCC S-0913 / 768)</name>
    <dbReference type="NCBI Taxonomy" id="1214101"/>
    <lineage>
        <taxon>Bacteria</taxon>
        <taxon>Bacillati</taxon>
        <taxon>Actinomycetota</taxon>
        <taxon>Actinomycetes</taxon>
        <taxon>Kitasatosporales</taxon>
        <taxon>Streptomycetaceae</taxon>
        <taxon>Streptomyces</taxon>
    </lineage>
</organism>
<dbReference type="STRING" id="1214101.BN159_0451"/>
<accession>K4QVJ9</accession>